<feature type="compositionally biased region" description="Low complexity" evidence="1">
    <location>
        <begin position="11"/>
        <end position="26"/>
    </location>
</feature>
<sequence>MPDVSRSDPTGPARVGPSAGAGAPGALVDPVDGVPDRLGGPGHGDVRLTSVATGDVVFGPPSRRGQEDG</sequence>
<protein>
    <submittedName>
        <fullName evidence="2">Uncharacterized protein</fullName>
    </submittedName>
</protein>
<evidence type="ECO:0000313" key="2">
    <source>
        <dbReference type="EMBL" id="CAA9251667.1"/>
    </source>
</evidence>
<dbReference type="EMBL" id="CADCTP010000180">
    <property type="protein sequence ID" value="CAA9251667.1"/>
    <property type="molecule type" value="Genomic_DNA"/>
</dbReference>
<proteinExistence type="predicted"/>
<name>A0A6J4IIK3_9ACTN</name>
<gene>
    <name evidence="2" type="ORF">AVDCRST_MAG41-1928</name>
</gene>
<accession>A0A6J4IIK3</accession>
<feature type="region of interest" description="Disordered" evidence="1">
    <location>
        <begin position="1"/>
        <end position="69"/>
    </location>
</feature>
<dbReference type="AlphaFoldDB" id="A0A6J4IIK3"/>
<reference evidence="2" key="1">
    <citation type="submission" date="2020-02" db="EMBL/GenBank/DDBJ databases">
        <authorList>
            <person name="Meier V. D."/>
        </authorList>
    </citation>
    <scope>NUCLEOTIDE SEQUENCE</scope>
    <source>
        <strain evidence="2">AVDCRST_MAG41</strain>
    </source>
</reference>
<organism evidence="2">
    <name type="scientific">uncultured Mycobacteriales bacterium</name>
    <dbReference type="NCBI Taxonomy" id="581187"/>
    <lineage>
        <taxon>Bacteria</taxon>
        <taxon>Bacillati</taxon>
        <taxon>Actinomycetota</taxon>
        <taxon>Actinomycetes</taxon>
        <taxon>Mycobacteriales</taxon>
        <taxon>environmental samples</taxon>
    </lineage>
</organism>
<evidence type="ECO:0000256" key="1">
    <source>
        <dbReference type="SAM" id="MobiDB-lite"/>
    </source>
</evidence>